<dbReference type="SUPFAM" id="SSF53335">
    <property type="entry name" value="S-adenosyl-L-methionine-dependent methyltransferases"/>
    <property type="match status" value="1"/>
</dbReference>
<dbReference type="AlphaFoldDB" id="A0A5S9PEK5"/>
<dbReference type="PANTHER" id="PTHR43591">
    <property type="entry name" value="METHYLTRANSFERASE"/>
    <property type="match status" value="1"/>
</dbReference>
<name>A0A5S9PEK5_9GAMM</name>
<gene>
    <name evidence="2" type="primary">ubiE_4</name>
    <name evidence="2" type="ORF">OPDIPICF_04456</name>
</gene>
<dbReference type="EMBL" id="CACSIO010000008">
    <property type="protein sequence ID" value="CAA0102346.1"/>
    <property type="molecule type" value="Genomic_DNA"/>
</dbReference>
<dbReference type="GO" id="GO:0032259">
    <property type="term" value="P:methylation"/>
    <property type="evidence" value="ECO:0007669"/>
    <property type="project" value="UniProtKB-KW"/>
</dbReference>
<dbReference type="PANTHER" id="PTHR43591:SF24">
    <property type="entry name" value="2-METHOXY-6-POLYPRENYL-1,4-BENZOQUINOL METHYLASE, MITOCHONDRIAL"/>
    <property type="match status" value="1"/>
</dbReference>
<evidence type="ECO:0000313" key="3">
    <source>
        <dbReference type="Proteomes" id="UP000441399"/>
    </source>
</evidence>
<dbReference type="GO" id="GO:0008757">
    <property type="term" value="F:S-adenosylmethionine-dependent methyltransferase activity"/>
    <property type="evidence" value="ECO:0007669"/>
    <property type="project" value="InterPro"/>
</dbReference>
<dbReference type="InterPro" id="IPR013216">
    <property type="entry name" value="Methyltransf_11"/>
</dbReference>
<dbReference type="GO" id="GO:0043770">
    <property type="term" value="F:demethylmenaquinone methyltransferase activity"/>
    <property type="evidence" value="ECO:0007669"/>
    <property type="project" value="UniProtKB-EC"/>
</dbReference>
<proteinExistence type="predicted"/>
<dbReference type="Pfam" id="PF08241">
    <property type="entry name" value="Methyltransf_11"/>
    <property type="match status" value="1"/>
</dbReference>
<sequence>MTEIQTAFDTMSKTYDECFSSTYLGQYYRERTQRIMQRYWPTPGNLLEVNAGTGEDAVWLARQGHHVHATDISPEMLACLHKKADEQKLEQHISVETLPIERIDHLPHAHFDGVLSNFGGLNCVSDLTTFAKNMNTIVKPGSVVILCVMGPWVPWEWCWYSMQGDFRNAFRRISGKATWRDSSIYYPSIKSLKKNMSAASFRCIHTEALGVLMPPSYVNPVAESHQRIFNYTAQIENRIARLPGLANFADHYLLAFENVE</sequence>
<evidence type="ECO:0000259" key="1">
    <source>
        <dbReference type="Pfam" id="PF08241"/>
    </source>
</evidence>
<keyword evidence="2" id="KW-0489">Methyltransferase</keyword>
<organism evidence="2 3">
    <name type="scientific">BD1-7 clade bacterium</name>
    <dbReference type="NCBI Taxonomy" id="2029982"/>
    <lineage>
        <taxon>Bacteria</taxon>
        <taxon>Pseudomonadati</taxon>
        <taxon>Pseudomonadota</taxon>
        <taxon>Gammaproteobacteria</taxon>
        <taxon>Cellvibrionales</taxon>
        <taxon>Spongiibacteraceae</taxon>
        <taxon>BD1-7 clade</taxon>
    </lineage>
</organism>
<dbReference type="InterPro" id="IPR029063">
    <property type="entry name" value="SAM-dependent_MTases_sf"/>
</dbReference>
<dbReference type="CDD" id="cd02440">
    <property type="entry name" value="AdoMet_MTases"/>
    <property type="match status" value="1"/>
</dbReference>
<dbReference type="Gene3D" id="3.40.50.150">
    <property type="entry name" value="Vaccinia Virus protein VP39"/>
    <property type="match status" value="1"/>
</dbReference>
<dbReference type="EC" id="2.1.1.163" evidence="2"/>
<dbReference type="OrthoDB" id="9804312at2"/>
<keyword evidence="3" id="KW-1185">Reference proteome</keyword>
<feature type="domain" description="Methyltransferase type 11" evidence="1">
    <location>
        <begin position="47"/>
        <end position="145"/>
    </location>
</feature>
<keyword evidence="2" id="KW-0808">Transferase</keyword>
<dbReference type="Proteomes" id="UP000441399">
    <property type="component" value="Unassembled WGS sequence"/>
</dbReference>
<protein>
    <submittedName>
        <fullName evidence="2">Ubiquinone/menaquinone biosynthesis C-methyltransferase UbiE</fullName>
        <ecNumber evidence="2">2.1.1.163</ecNumber>
    </submittedName>
</protein>
<reference evidence="2 3" key="1">
    <citation type="submission" date="2019-11" db="EMBL/GenBank/DDBJ databases">
        <authorList>
            <person name="Holert J."/>
        </authorList>
    </citation>
    <scope>NUCLEOTIDE SEQUENCE [LARGE SCALE GENOMIC DNA]</scope>
    <source>
        <strain evidence="2">SB11_3</strain>
    </source>
</reference>
<accession>A0A5S9PEK5</accession>
<evidence type="ECO:0000313" key="2">
    <source>
        <dbReference type="EMBL" id="CAA0102346.1"/>
    </source>
</evidence>
<keyword evidence="2" id="KW-0830">Ubiquinone</keyword>